<dbReference type="EMBL" id="MCGT01000002">
    <property type="protein sequence ID" value="ORX62212.1"/>
    <property type="molecule type" value="Genomic_DNA"/>
</dbReference>
<keyword evidence="2" id="KW-1185">Reference proteome</keyword>
<accession>A0A1X2GW03</accession>
<reference evidence="1 2" key="1">
    <citation type="submission" date="2016-07" db="EMBL/GenBank/DDBJ databases">
        <title>Pervasive Adenine N6-methylation of Active Genes in Fungi.</title>
        <authorList>
            <consortium name="DOE Joint Genome Institute"/>
            <person name="Mondo S.J."/>
            <person name="Dannebaum R.O."/>
            <person name="Kuo R.C."/>
            <person name="Labutti K."/>
            <person name="Haridas S."/>
            <person name="Kuo A."/>
            <person name="Salamov A."/>
            <person name="Ahrendt S.R."/>
            <person name="Lipzen A."/>
            <person name="Sullivan W."/>
            <person name="Andreopoulos W.B."/>
            <person name="Clum A."/>
            <person name="Lindquist E."/>
            <person name="Daum C."/>
            <person name="Ramamoorthy G.K."/>
            <person name="Gryganskyi A."/>
            <person name="Culley D."/>
            <person name="Magnuson J.K."/>
            <person name="James T.Y."/>
            <person name="O'Malley M.A."/>
            <person name="Stajich J.E."/>
            <person name="Spatafora J.W."/>
            <person name="Visel A."/>
            <person name="Grigoriev I.V."/>
        </authorList>
    </citation>
    <scope>NUCLEOTIDE SEQUENCE [LARGE SCALE GENOMIC DNA]</scope>
    <source>
        <strain evidence="1 2">NRRL 3301</strain>
    </source>
</reference>
<comment type="caution">
    <text evidence="1">The sequence shown here is derived from an EMBL/GenBank/DDBJ whole genome shotgun (WGS) entry which is preliminary data.</text>
</comment>
<proteinExistence type="predicted"/>
<gene>
    <name evidence="1" type="ORF">DM01DRAFT_1315612</name>
</gene>
<sequence length="279" mass="31686">MKFQSRDRDRLQQFVEFLPPAEGQIVGSLKSLDGVLPFLKEILDWPHEDFLRKLFSLELETDDSQSKEMARIVQYTLVDFHKQCLQPPFITGHERTGFVDIVVPVFSAMAKVTGLIQFYWCEKTLECEAAILSLNNDHTPLMAGRKLLDAIGVTANATTATEMILIECSRYPLSHGIPSHAMDDAVKLVSCSISSLLQEAELRKGASFSKFCELKILAIQVVKNKLTLSYLNMSSSGKWQWTEHGWATIPLTWDTRIQWIGVFDIVSKIIVKKKKKKEH</sequence>
<evidence type="ECO:0000313" key="2">
    <source>
        <dbReference type="Proteomes" id="UP000242146"/>
    </source>
</evidence>
<name>A0A1X2GW03_9FUNG</name>
<evidence type="ECO:0000313" key="1">
    <source>
        <dbReference type="EMBL" id="ORX62212.1"/>
    </source>
</evidence>
<dbReference type="AlphaFoldDB" id="A0A1X2GW03"/>
<organism evidence="1 2">
    <name type="scientific">Hesseltinella vesiculosa</name>
    <dbReference type="NCBI Taxonomy" id="101127"/>
    <lineage>
        <taxon>Eukaryota</taxon>
        <taxon>Fungi</taxon>
        <taxon>Fungi incertae sedis</taxon>
        <taxon>Mucoromycota</taxon>
        <taxon>Mucoromycotina</taxon>
        <taxon>Mucoromycetes</taxon>
        <taxon>Mucorales</taxon>
        <taxon>Cunninghamellaceae</taxon>
        <taxon>Hesseltinella</taxon>
    </lineage>
</organism>
<dbReference type="OrthoDB" id="2289105at2759"/>
<protein>
    <submittedName>
        <fullName evidence="1">Uncharacterized protein</fullName>
    </submittedName>
</protein>
<dbReference type="Proteomes" id="UP000242146">
    <property type="component" value="Unassembled WGS sequence"/>
</dbReference>